<accession>A0ABT0TKW8</accession>
<dbReference type="EMBL" id="JAMLJM010000001">
    <property type="protein sequence ID" value="MCL9808142.1"/>
    <property type="molecule type" value="Genomic_DNA"/>
</dbReference>
<organism evidence="2 3">
    <name type="scientific">Flavobacterium luminosum</name>
    <dbReference type="NCBI Taxonomy" id="2949086"/>
    <lineage>
        <taxon>Bacteria</taxon>
        <taxon>Pseudomonadati</taxon>
        <taxon>Bacteroidota</taxon>
        <taxon>Flavobacteriia</taxon>
        <taxon>Flavobacteriales</taxon>
        <taxon>Flavobacteriaceae</taxon>
        <taxon>Flavobacterium</taxon>
    </lineage>
</organism>
<evidence type="ECO:0000256" key="1">
    <source>
        <dbReference type="SAM" id="Phobius"/>
    </source>
</evidence>
<keyword evidence="1" id="KW-0472">Membrane</keyword>
<proteinExistence type="predicted"/>
<reference evidence="2 3" key="1">
    <citation type="submission" date="2022-05" db="EMBL/GenBank/DDBJ databases">
        <title>Flavobacterium sp., isolated from activated sludge.</title>
        <authorList>
            <person name="Ran Q."/>
        </authorList>
    </citation>
    <scope>NUCLEOTIDE SEQUENCE [LARGE SCALE GENOMIC DNA]</scope>
    <source>
        <strain evidence="2 3">HXWNR70</strain>
    </source>
</reference>
<comment type="caution">
    <text evidence="2">The sequence shown here is derived from an EMBL/GenBank/DDBJ whole genome shotgun (WGS) entry which is preliminary data.</text>
</comment>
<dbReference type="RefSeq" id="WP_250590998.1">
    <property type="nucleotide sequence ID" value="NZ_JAMLJM010000001.1"/>
</dbReference>
<feature type="transmembrane region" description="Helical" evidence="1">
    <location>
        <begin position="5"/>
        <end position="22"/>
    </location>
</feature>
<sequence length="67" mass="7545">MKIFTYIIFLVAAILIGVNVMMLDFKNLFEGDSLVALIGILAILCAVVIWLIFRVSKTIDEKLKKQS</sequence>
<keyword evidence="3" id="KW-1185">Reference proteome</keyword>
<protein>
    <submittedName>
        <fullName evidence="2">Uncharacterized protein</fullName>
    </submittedName>
</protein>
<keyword evidence="1" id="KW-1133">Transmembrane helix</keyword>
<feature type="transmembrane region" description="Helical" evidence="1">
    <location>
        <begin position="34"/>
        <end position="53"/>
    </location>
</feature>
<evidence type="ECO:0000313" key="2">
    <source>
        <dbReference type="EMBL" id="MCL9808142.1"/>
    </source>
</evidence>
<gene>
    <name evidence="2" type="ORF">NAT50_02100</name>
</gene>
<evidence type="ECO:0000313" key="3">
    <source>
        <dbReference type="Proteomes" id="UP001317191"/>
    </source>
</evidence>
<keyword evidence="1" id="KW-0812">Transmembrane</keyword>
<dbReference type="Proteomes" id="UP001317191">
    <property type="component" value="Unassembled WGS sequence"/>
</dbReference>
<name>A0ABT0TKW8_9FLAO</name>